<dbReference type="GO" id="GO:0017168">
    <property type="term" value="F:5-oxoprolinase (ATP-hydrolyzing) activity"/>
    <property type="evidence" value="ECO:0007669"/>
    <property type="project" value="UniProtKB-EC"/>
</dbReference>
<dbReference type="Gene3D" id="3.20.20.370">
    <property type="entry name" value="Glycoside hydrolase/deacetylase"/>
    <property type="match status" value="1"/>
</dbReference>
<dbReference type="PANTHER" id="PTHR30292">
    <property type="entry name" value="UNCHARACTERIZED PROTEIN YBGL-RELATED"/>
    <property type="match status" value="1"/>
</dbReference>
<comment type="caution">
    <text evidence="1">The sequence shown here is derived from an EMBL/GenBank/DDBJ whole genome shotgun (WGS) entry which is preliminary data.</text>
</comment>
<proteinExistence type="predicted"/>
<accession>A0ABV0A6K9</accession>
<organism evidence="1 2">
    <name type="scientific">Mariniflexile soesokkakense</name>
    <dbReference type="NCBI Taxonomy" id="1343160"/>
    <lineage>
        <taxon>Bacteria</taxon>
        <taxon>Pseudomonadati</taxon>
        <taxon>Bacteroidota</taxon>
        <taxon>Flavobacteriia</taxon>
        <taxon>Flavobacteriales</taxon>
        <taxon>Flavobacteriaceae</taxon>
        <taxon>Mariniflexile</taxon>
    </lineage>
</organism>
<dbReference type="CDD" id="cd10801">
    <property type="entry name" value="LamB_YcsF_like_1"/>
    <property type="match status" value="1"/>
</dbReference>
<dbReference type="InterPro" id="IPR011330">
    <property type="entry name" value="Glyco_hydro/deAcase_b/a-brl"/>
</dbReference>
<keyword evidence="1" id="KW-0378">Hydrolase</keyword>
<dbReference type="SUPFAM" id="SSF88713">
    <property type="entry name" value="Glycoside hydrolase/deacetylase"/>
    <property type="match status" value="1"/>
</dbReference>
<evidence type="ECO:0000313" key="1">
    <source>
        <dbReference type="EMBL" id="MEN3322273.1"/>
    </source>
</evidence>
<dbReference type="Pfam" id="PF03746">
    <property type="entry name" value="LamB_YcsF"/>
    <property type="match status" value="1"/>
</dbReference>
<dbReference type="Proteomes" id="UP001416393">
    <property type="component" value="Unassembled WGS sequence"/>
</dbReference>
<gene>
    <name evidence="1" type="primary">pxpA</name>
    <name evidence="1" type="ORF">VP395_00910</name>
</gene>
<dbReference type="NCBIfam" id="NF003816">
    <property type="entry name" value="PRK05406.1-5"/>
    <property type="match status" value="1"/>
</dbReference>
<dbReference type="EC" id="3.5.2.9" evidence="1"/>
<protein>
    <submittedName>
        <fullName evidence="1">5-oxoprolinase subunit PxpA</fullName>
        <ecNumber evidence="1">3.5.2.9</ecNumber>
    </submittedName>
</protein>
<dbReference type="NCBIfam" id="NF003814">
    <property type="entry name" value="PRK05406.1-3"/>
    <property type="match status" value="1"/>
</dbReference>
<dbReference type="RefSeq" id="WP_346239819.1">
    <property type="nucleotide sequence ID" value="NZ_JAZHYP010000001.1"/>
</dbReference>
<dbReference type="EMBL" id="JAZHYP010000001">
    <property type="protein sequence ID" value="MEN3322273.1"/>
    <property type="molecule type" value="Genomic_DNA"/>
</dbReference>
<keyword evidence="2" id="KW-1185">Reference proteome</keyword>
<evidence type="ECO:0000313" key="2">
    <source>
        <dbReference type="Proteomes" id="UP001416393"/>
    </source>
</evidence>
<reference evidence="1 2" key="1">
    <citation type="submission" date="2024-01" db="EMBL/GenBank/DDBJ databases">
        <title>Mariniflexile litorale sp. nov., isolated from the shallow sediments of the Sea of Japan.</title>
        <authorList>
            <person name="Romanenko L."/>
            <person name="Bystritskaya E."/>
            <person name="Isaeva M."/>
        </authorList>
    </citation>
    <scope>NUCLEOTIDE SEQUENCE [LARGE SCALE GENOMIC DNA]</scope>
    <source>
        <strain evidence="1 2">KCTC 32427</strain>
    </source>
</reference>
<dbReference type="PANTHER" id="PTHR30292:SF0">
    <property type="entry name" value="5-OXOPROLINASE SUBUNIT A"/>
    <property type="match status" value="1"/>
</dbReference>
<dbReference type="InterPro" id="IPR005501">
    <property type="entry name" value="LamB/YcsF/PxpA-like"/>
</dbReference>
<sequence length="248" mass="27756">MQTQSQSIDINVDVGEGIGNESLFMPYVSSCNIACGGHAGNAKTMRKVVKLAKQHRVKIGAHPSFPDIENFGRKPMDMPCVALYTSIKEQINDLIAILDEEKALLHHVKPHGALYNMAITDTKIAATIIEVMKSMALPVKLYVPYKSVIETLALQNNIPVIYEVFADRNYNDDLTLVSRTEKNALIDNYETMFEHVFHMIEKRKVKTITGAEVVIKAETFCVHGDTLHAEELLKKLHVNLEVKGVKIL</sequence>
<name>A0ABV0A6K9_9FLAO</name>